<feature type="transmembrane region" description="Helical" evidence="5">
    <location>
        <begin position="424"/>
        <end position="444"/>
    </location>
</feature>
<dbReference type="InterPro" id="IPR007016">
    <property type="entry name" value="O-antigen_ligase-rel_domated"/>
</dbReference>
<dbReference type="HOGENOM" id="CLU_426292_0_0_12"/>
<keyword evidence="8" id="KW-1185">Reference proteome</keyword>
<feature type="transmembrane region" description="Helical" evidence="5">
    <location>
        <begin position="137"/>
        <end position="155"/>
    </location>
</feature>
<name>H2CL21_9LEPT</name>
<dbReference type="EMBL" id="JH597773">
    <property type="protein sequence ID" value="EHQ07265.1"/>
    <property type="molecule type" value="Genomic_DNA"/>
</dbReference>
<feature type="transmembrane region" description="Helical" evidence="5">
    <location>
        <begin position="307"/>
        <end position="332"/>
    </location>
</feature>
<feature type="transmembrane region" description="Helical" evidence="5">
    <location>
        <begin position="96"/>
        <end position="117"/>
    </location>
</feature>
<feature type="transmembrane region" description="Helical" evidence="5">
    <location>
        <begin position="389"/>
        <end position="412"/>
    </location>
</feature>
<dbReference type="GO" id="GO:0016020">
    <property type="term" value="C:membrane"/>
    <property type="evidence" value="ECO:0007669"/>
    <property type="project" value="UniProtKB-SubCell"/>
</dbReference>
<keyword evidence="4 5" id="KW-0472">Membrane</keyword>
<accession>H2CL21</accession>
<evidence type="ECO:0000256" key="3">
    <source>
        <dbReference type="ARBA" id="ARBA00022989"/>
    </source>
</evidence>
<feature type="transmembrane region" description="Helical" evidence="5">
    <location>
        <begin position="261"/>
        <end position="278"/>
    </location>
</feature>
<feature type="transmembrane region" description="Helical" evidence="5">
    <location>
        <begin position="162"/>
        <end position="183"/>
    </location>
</feature>
<dbReference type="Pfam" id="PF04932">
    <property type="entry name" value="Wzy_C"/>
    <property type="match status" value="1"/>
</dbReference>
<dbReference type="STRING" id="183.GCA_002009735_03799"/>
<dbReference type="AlphaFoldDB" id="H2CL21"/>
<evidence type="ECO:0000256" key="4">
    <source>
        <dbReference type="ARBA" id="ARBA00023136"/>
    </source>
</evidence>
<comment type="subcellular location">
    <subcellularLocation>
        <location evidence="1">Membrane</location>
        <topology evidence="1">Multi-pass membrane protein</topology>
    </subcellularLocation>
</comment>
<evidence type="ECO:0000256" key="1">
    <source>
        <dbReference type="ARBA" id="ARBA00004141"/>
    </source>
</evidence>
<proteinExistence type="predicted"/>
<keyword evidence="2 5" id="KW-0812">Transmembrane</keyword>
<keyword evidence="3 5" id="KW-1133">Transmembrane helix</keyword>
<gene>
    <name evidence="7" type="ORF">Lepil_2592</name>
</gene>
<reference evidence="7 8" key="1">
    <citation type="submission" date="2011-10" db="EMBL/GenBank/DDBJ databases">
        <title>The Improved High-Quality Draft genome of Leptonema illini DSM 21528.</title>
        <authorList>
            <consortium name="US DOE Joint Genome Institute (JGI-PGF)"/>
            <person name="Lucas S."/>
            <person name="Copeland A."/>
            <person name="Lapidus A."/>
            <person name="Glavina del Rio T."/>
            <person name="Dalin E."/>
            <person name="Tice H."/>
            <person name="Bruce D."/>
            <person name="Goodwin L."/>
            <person name="Pitluck S."/>
            <person name="Peters L."/>
            <person name="Mikhailova N."/>
            <person name="Held B."/>
            <person name="Kyrpides N."/>
            <person name="Mavromatis K."/>
            <person name="Ivanova N."/>
            <person name="Markowitz V."/>
            <person name="Cheng J.-F."/>
            <person name="Hugenholtz P."/>
            <person name="Woyke T."/>
            <person name="Wu D."/>
            <person name="Gronow S."/>
            <person name="Wellnitz S."/>
            <person name="Brambilla E.-M."/>
            <person name="Klenk H.-P."/>
            <person name="Eisen J.A."/>
        </authorList>
    </citation>
    <scope>NUCLEOTIDE SEQUENCE [LARGE SCALE GENOMIC DNA]</scope>
    <source>
        <strain evidence="7 8">DSM 21528</strain>
    </source>
</reference>
<evidence type="ECO:0000256" key="2">
    <source>
        <dbReference type="ARBA" id="ARBA00022692"/>
    </source>
</evidence>
<feature type="transmembrane region" description="Helical" evidence="5">
    <location>
        <begin position="231"/>
        <end position="249"/>
    </location>
</feature>
<dbReference type="Proteomes" id="UP000005737">
    <property type="component" value="Unassembled WGS sequence"/>
</dbReference>
<organism evidence="7 8">
    <name type="scientific">Leptonema illini DSM 21528</name>
    <dbReference type="NCBI Taxonomy" id="929563"/>
    <lineage>
        <taxon>Bacteria</taxon>
        <taxon>Pseudomonadati</taxon>
        <taxon>Spirochaetota</taxon>
        <taxon>Spirochaetia</taxon>
        <taxon>Leptospirales</taxon>
        <taxon>Leptospiraceae</taxon>
        <taxon>Leptonema</taxon>
    </lineage>
</organism>
<feature type="domain" description="O-antigen ligase-related" evidence="6">
    <location>
        <begin position="267"/>
        <end position="405"/>
    </location>
</feature>
<evidence type="ECO:0000313" key="7">
    <source>
        <dbReference type="EMBL" id="EHQ07265.1"/>
    </source>
</evidence>
<evidence type="ECO:0000313" key="8">
    <source>
        <dbReference type="Proteomes" id="UP000005737"/>
    </source>
</evidence>
<sequence length="642" mass="72942">MKILCATAIAILAAAILPYYPIKLFALIATGLIAFSLLAWRFPAQGAFFLFFATPFFGNHPGGRFMELFPLLSSVWTIMSTGKDGLRLSRRFMHLYGLYLVFLLLPLVLHPVFFAAASFYKNGFFYLLNANEHSPLYPLQQTVWLALIPILAATVKPYYQHVIAGIASAFALTIVIGIFEIQLPFFADMLDRAHIFLDGYVDRTHPHRITFGQHFFEWLTHSPNSLFWNRSWHAVFIIASLPFASLFLYERVTGATPLRQRFVFIFSSILLTFYLIAVGARGALFSWSAFLFVAGIGWILSRSSSRLIYALPYIAIVGTFLLQLVVPILIVFTEQGRTEFRYPQFAAAFKIFAMFPLTGGGTESYGYYNNFFLRAAAEAVKHGSSHNQLLQIAVGNGLLGILFYFGLLIGFSNEIRKRMIATDLASTPFILITAGMASAIVYGSVQEWNYLRPVMLMWTMLLYLPWHYQTENRSPEANRWWVLTPLCILALLFSYRSLPDSEFFRATDQAFTKQIEAPTGDNNSDVSSKAFTPTAPWLGVEYVDPDRFVIMQGESHILLPSELQIGKITSLREDTEVISVWSRAEKGRYLRIRCHSTSPDLRGDFDARRLCAEITIPESTKFFQSLERPALYRERTKQRGLF</sequence>
<evidence type="ECO:0000259" key="6">
    <source>
        <dbReference type="Pfam" id="PF04932"/>
    </source>
</evidence>
<evidence type="ECO:0000256" key="5">
    <source>
        <dbReference type="SAM" id="Phobius"/>
    </source>
</evidence>
<protein>
    <submittedName>
        <fullName evidence="7">O-antigen polymerase</fullName>
    </submittedName>
</protein>